<name>A0A0S6W0L8_9BACT</name>
<dbReference type="SUPFAM" id="SSF116734">
    <property type="entry name" value="DNA methylase specificity domain"/>
    <property type="match status" value="2"/>
</dbReference>
<evidence type="ECO:0000313" key="7">
    <source>
        <dbReference type="Proteomes" id="UP000030700"/>
    </source>
</evidence>
<feature type="region of interest" description="Disordered" evidence="4">
    <location>
        <begin position="1"/>
        <end position="20"/>
    </location>
</feature>
<evidence type="ECO:0000313" key="6">
    <source>
        <dbReference type="EMBL" id="GAK53207.1"/>
    </source>
</evidence>
<evidence type="ECO:0000256" key="1">
    <source>
        <dbReference type="ARBA" id="ARBA00010923"/>
    </source>
</evidence>
<evidence type="ECO:0000259" key="5">
    <source>
        <dbReference type="Pfam" id="PF01420"/>
    </source>
</evidence>
<dbReference type="InterPro" id="IPR000055">
    <property type="entry name" value="Restrct_endonuc_typeI_TRD"/>
</dbReference>
<dbReference type="AlphaFoldDB" id="A0A0S6W0L8"/>
<proteinExistence type="inferred from homology"/>
<dbReference type="EMBL" id="DF820459">
    <property type="protein sequence ID" value="GAK53207.1"/>
    <property type="molecule type" value="Genomic_DNA"/>
</dbReference>
<evidence type="ECO:0000256" key="4">
    <source>
        <dbReference type="SAM" id="MobiDB-lite"/>
    </source>
</evidence>
<dbReference type="InterPro" id="IPR044946">
    <property type="entry name" value="Restrct_endonuc_typeI_TRD_sf"/>
</dbReference>
<evidence type="ECO:0000256" key="2">
    <source>
        <dbReference type="ARBA" id="ARBA00022747"/>
    </source>
</evidence>
<dbReference type="GO" id="GO:0003677">
    <property type="term" value="F:DNA binding"/>
    <property type="evidence" value="ECO:0007669"/>
    <property type="project" value="UniProtKB-KW"/>
</dbReference>
<reference evidence="6" key="1">
    <citation type="journal article" date="2015" name="PeerJ">
        <title>First genomic representation of candidate bacterial phylum KSB3 points to enhanced environmental sensing as a trigger of wastewater bulking.</title>
        <authorList>
            <person name="Sekiguchi Y."/>
            <person name="Ohashi A."/>
            <person name="Parks D.H."/>
            <person name="Yamauchi T."/>
            <person name="Tyson G.W."/>
            <person name="Hugenholtz P."/>
        </authorList>
    </citation>
    <scope>NUCLEOTIDE SEQUENCE [LARGE SCALE GENOMIC DNA]</scope>
</reference>
<feature type="domain" description="Type I restriction modification DNA specificity" evidence="5">
    <location>
        <begin position="367"/>
        <end position="474"/>
    </location>
</feature>
<dbReference type="HOGENOM" id="CLU_021095_10_4_0"/>
<dbReference type="Gene3D" id="3.90.220.20">
    <property type="entry name" value="DNA methylase specificity domains"/>
    <property type="match status" value="2"/>
</dbReference>
<feature type="domain" description="Type I restriction modification DNA specificity" evidence="5">
    <location>
        <begin position="73"/>
        <end position="199"/>
    </location>
</feature>
<dbReference type="PANTHER" id="PTHR43140">
    <property type="entry name" value="TYPE-1 RESTRICTION ENZYME ECOKI SPECIFICITY PROTEIN"/>
    <property type="match status" value="1"/>
</dbReference>
<dbReference type="PANTHER" id="PTHR43140:SF1">
    <property type="entry name" value="TYPE I RESTRICTION ENZYME ECOKI SPECIFICITY SUBUNIT"/>
    <property type="match status" value="1"/>
</dbReference>
<dbReference type="Proteomes" id="UP000030700">
    <property type="component" value="Unassembled WGS sequence"/>
</dbReference>
<organism evidence="6">
    <name type="scientific">Candidatus Moduliflexus flocculans</name>
    <dbReference type="NCBI Taxonomy" id="1499966"/>
    <lineage>
        <taxon>Bacteria</taxon>
        <taxon>Candidatus Moduliflexota</taxon>
        <taxon>Candidatus Moduliflexia</taxon>
        <taxon>Candidatus Moduliflexales</taxon>
        <taxon>Candidatus Moduliflexaceae</taxon>
    </lineage>
</organism>
<keyword evidence="3" id="KW-0238">DNA-binding</keyword>
<dbReference type="InterPro" id="IPR051212">
    <property type="entry name" value="Type-I_RE_S_subunit"/>
</dbReference>
<dbReference type="STRING" id="1499966.U14_04470"/>
<keyword evidence="2" id="KW-0680">Restriction system</keyword>
<comment type="similarity">
    <text evidence="1">Belongs to the type-I restriction system S methylase family.</text>
</comment>
<gene>
    <name evidence="6" type="ORF">U14_04470</name>
</gene>
<dbReference type="Pfam" id="PF01420">
    <property type="entry name" value="Methylase_S"/>
    <property type="match status" value="2"/>
</dbReference>
<sequence>MKEGKITKPSKFPPINEDEKPFDLPNGWEWTRLEAIGHDWGQKTPDSEFTYIDVGAINKELGIISDPRILQASEAPSRARKIVKQGTVIYSTVRPYLLNIAIIDEVFEPEPIASTAFAIIHPFEGIHASFIYRYLRSPIFIRYVESCQTGIAYPAVNDKQFFSGIIPIPPLAEQRRIVAKVDELMALCDRLEQQQDASIAAHQTLVRVLLAALTSAAEPGAFEAAWTRIADHFDALFTTADSIAELKQTILQLAVMGKLVPQNPADEPASVLLKQIAAEKAKLVKAGKIKKQEPLPPIRQDEQPFELPDGWEWVRFGLLVNVKVEMVKPEDFQELDQVAPDSIEKGTGRLLFRRTVQESGVIGPNSRFFKGQILYSKIRPYLSKAIIAEFDGLCSADMYPLEPLCNPHYLLKVILSEIFLKQVRIAENRVKMPKLNIDNLSNIIVPLAPVRTQQNIVSKIDELMALCDRLHARLAASQTTQRQLADAMTAQTVERG</sequence>
<evidence type="ECO:0000256" key="3">
    <source>
        <dbReference type="ARBA" id="ARBA00023125"/>
    </source>
</evidence>
<accession>A0A0S6W0L8</accession>
<dbReference type="GO" id="GO:0009307">
    <property type="term" value="P:DNA restriction-modification system"/>
    <property type="evidence" value="ECO:0007669"/>
    <property type="project" value="UniProtKB-KW"/>
</dbReference>
<keyword evidence="7" id="KW-1185">Reference proteome</keyword>
<protein>
    <submittedName>
        <fullName evidence="6">Restriction modification system DNA specificity domain</fullName>
    </submittedName>
</protein>